<proteinExistence type="predicted"/>
<evidence type="ECO:0000313" key="2">
    <source>
        <dbReference type="Proteomes" id="UP000567179"/>
    </source>
</evidence>
<keyword evidence="2" id="KW-1185">Reference proteome</keyword>
<accession>A0A8H5B5D9</accession>
<comment type="caution">
    <text evidence="1">The sequence shown here is derived from an EMBL/GenBank/DDBJ whole genome shotgun (WGS) entry which is preliminary data.</text>
</comment>
<organism evidence="1 2">
    <name type="scientific">Psilocybe cf. subviscida</name>
    <dbReference type="NCBI Taxonomy" id="2480587"/>
    <lineage>
        <taxon>Eukaryota</taxon>
        <taxon>Fungi</taxon>
        <taxon>Dikarya</taxon>
        <taxon>Basidiomycota</taxon>
        <taxon>Agaricomycotina</taxon>
        <taxon>Agaricomycetes</taxon>
        <taxon>Agaricomycetidae</taxon>
        <taxon>Agaricales</taxon>
        <taxon>Agaricineae</taxon>
        <taxon>Strophariaceae</taxon>
        <taxon>Psilocybe</taxon>
    </lineage>
</organism>
<dbReference type="Proteomes" id="UP000567179">
    <property type="component" value="Unassembled WGS sequence"/>
</dbReference>
<sequence length="77" mass="8250">MAALPDVLHPGTDPPGGPWFSLSAMAMDALPICVRASLHKGARPTLLDFNAQIEGLVFVSEPLQPSNLPSLPYIRIE</sequence>
<evidence type="ECO:0000313" key="1">
    <source>
        <dbReference type="EMBL" id="KAF5316358.1"/>
    </source>
</evidence>
<reference evidence="1 2" key="1">
    <citation type="journal article" date="2020" name="ISME J.">
        <title>Uncovering the hidden diversity of litter-decomposition mechanisms in mushroom-forming fungi.</title>
        <authorList>
            <person name="Floudas D."/>
            <person name="Bentzer J."/>
            <person name="Ahren D."/>
            <person name="Johansson T."/>
            <person name="Persson P."/>
            <person name="Tunlid A."/>
        </authorList>
    </citation>
    <scope>NUCLEOTIDE SEQUENCE [LARGE SCALE GENOMIC DNA]</scope>
    <source>
        <strain evidence="1 2">CBS 101986</strain>
    </source>
</reference>
<dbReference type="EMBL" id="JAACJJ010000042">
    <property type="protein sequence ID" value="KAF5316358.1"/>
    <property type="molecule type" value="Genomic_DNA"/>
</dbReference>
<name>A0A8H5B5D9_9AGAR</name>
<protein>
    <submittedName>
        <fullName evidence="1">Uncharacterized protein</fullName>
    </submittedName>
</protein>
<gene>
    <name evidence="1" type="ORF">D9619_006709</name>
</gene>
<dbReference type="AlphaFoldDB" id="A0A8H5B5D9"/>